<dbReference type="Proteomes" id="UP001604335">
    <property type="component" value="Unassembled WGS sequence"/>
</dbReference>
<keyword evidence="2" id="KW-1185">Reference proteome</keyword>
<gene>
    <name evidence="1" type="ORF">VPK24_11005</name>
</gene>
<protein>
    <submittedName>
        <fullName evidence="1">Uncharacterized protein</fullName>
    </submittedName>
</protein>
<name>A0ABW7CAH9_9CYAN</name>
<reference evidence="2" key="1">
    <citation type="journal article" date="2024" name="Algal Res.">
        <title>Biochemical, toxicological and genomic investigation of a high-biomass producing Limnothrix strain isolated from Italian shallow drinking water reservoir.</title>
        <authorList>
            <person name="Simonazzi M."/>
            <person name="Shishido T.K."/>
            <person name="Delbaje E."/>
            <person name="Wahlsten M."/>
            <person name="Fewer D.P."/>
            <person name="Sivonen K."/>
            <person name="Pezzolesi L."/>
            <person name="Pistocchi R."/>
        </authorList>
    </citation>
    <scope>NUCLEOTIDE SEQUENCE [LARGE SCALE GENOMIC DNA]</scope>
    <source>
        <strain evidence="2">LRLZ20PSL1</strain>
    </source>
</reference>
<organism evidence="1 2">
    <name type="scientific">Limnothrix redekei LRLZ20PSL1</name>
    <dbReference type="NCBI Taxonomy" id="3112953"/>
    <lineage>
        <taxon>Bacteria</taxon>
        <taxon>Bacillati</taxon>
        <taxon>Cyanobacteriota</taxon>
        <taxon>Cyanophyceae</taxon>
        <taxon>Pseudanabaenales</taxon>
        <taxon>Pseudanabaenaceae</taxon>
        <taxon>Limnothrix</taxon>
    </lineage>
</organism>
<proteinExistence type="predicted"/>
<evidence type="ECO:0000313" key="1">
    <source>
        <dbReference type="EMBL" id="MFG3818164.1"/>
    </source>
</evidence>
<accession>A0ABW7CAH9</accession>
<dbReference type="EMBL" id="JAZAQF010000060">
    <property type="protein sequence ID" value="MFG3818164.1"/>
    <property type="molecule type" value="Genomic_DNA"/>
</dbReference>
<comment type="caution">
    <text evidence="1">The sequence shown here is derived from an EMBL/GenBank/DDBJ whole genome shotgun (WGS) entry which is preliminary data.</text>
</comment>
<dbReference type="RefSeq" id="WP_393013223.1">
    <property type="nucleotide sequence ID" value="NZ_JAZAQF010000060.1"/>
</dbReference>
<evidence type="ECO:0000313" key="2">
    <source>
        <dbReference type="Proteomes" id="UP001604335"/>
    </source>
</evidence>
<sequence>MGPVTDRYKDRYEDRYEWVGGIRTSSSLPRTDYRTNRTKRAIA</sequence>